<feature type="active site" description="Charge relay system" evidence="3">
    <location>
        <position position="306"/>
    </location>
</feature>
<evidence type="ECO:0000313" key="6">
    <source>
        <dbReference type="EMBL" id="VEB98143.1"/>
    </source>
</evidence>
<protein>
    <recommendedName>
        <fullName evidence="4">Carboxylic ester hydrolase</fullName>
        <ecNumber evidence="4">3.1.1.-</ecNumber>
    </recommendedName>
</protein>
<dbReference type="PROSITE" id="PS00122">
    <property type="entry name" value="CARBOXYLESTERASE_B_1"/>
    <property type="match status" value="1"/>
</dbReference>
<accession>A0A3S4JC10</accession>
<dbReference type="PROSITE" id="PS00941">
    <property type="entry name" value="CARBOXYLESTERASE_B_2"/>
    <property type="match status" value="1"/>
</dbReference>
<dbReference type="InterPro" id="IPR050309">
    <property type="entry name" value="Type-B_Carboxylest/Lipase"/>
</dbReference>
<dbReference type="Gene3D" id="3.40.50.1820">
    <property type="entry name" value="alpha/beta hydrolase"/>
    <property type="match status" value="1"/>
</dbReference>
<dbReference type="InterPro" id="IPR019819">
    <property type="entry name" value="Carboxylesterase_B_CS"/>
</dbReference>
<reference evidence="6 7" key="1">
    <citation type="submission" date="2018-12" db="EMBL/GenBank/DDBJ databases">
        <authorList>
            <consortium name="Pathogen Informatics"/>
        </authorList>
    </citation>
    <scope>NUCLEOTIDE SEQUENCE [LARGE SCALE GENOMIC DNA]</scope>
    <source>
        <strain evidence="6 7">NCTC11466</strain>
    </source>
</reference>
<evidence type="ECO:0000256" key="1">
    <source>
        <dbReference type="ARBA" id="ARBA00005964"/>
    </source>
</evidence>
<keyword evidence="2 4" id="KW-0378">Hydrolase</keyword>
<comment type="similarity">
    <text evidence="1 4">Belongs to the type-B carboxylesterase/lipase family.</text>
</comment>
<dbReference type="PANTHER" id="PTHR11559">
    <property type="entry name" value="CARBOXYLESTERASE"/>
    <property type="match status" value="1"/>
</dbReference>
<gene>
    <name evidence="6" type="primary">pnbA</name>
    <name evidence="6" type="ORF">NCTC11466_02518</name>
</gene>
<dbReference type="EMBL" id="LR134201">
    <property type="protein sequence ID" value="VEB98143.1"/>
    <property type="molecule type" value="Genomic_DNA"/>
</dbReference>
<sequence length="500" mass="54908">MEHVVNVEQGHLSGVLQGSILVYRGIPFAAPPTGNLRWRAPQPPESWQGVRAAETFAPACWQSLEYCKAVGGGDPGQFSEDCLYLNIWTPARRDNKPLPVMVWLHGGGYTIGAGSLPPYDGAALAARGVVLVTINYRLGHLGFFAHPALDAENPEGPVHNFALLDQIAALKWVQQNIAAFGGDAANVTLFGESAGARSVLSLLASPLASGLFHKGIIQSAYTLPDVDRRKALKRGVAVAEHFGLENASAEALRSLPASELWALEAPLNIGPTPISGDIVLPEPMLDTFFAGRQHRMPLMIGSNSDEASVLSYFGIDPAGQVELLRREKRLGLGLIKLLYPGVKGDTELGRQVCRDMAFTTLGFVVMQAQQRVGQPCWRYYFDYVAEAGRETYANGTWHGDEVAYVFNTLQLSPPTSEYVNERDLTFAAHIGDYWVNFARSAGEHAKALPGPISWPASIKGRDRTLRLGVHLRAKFKVEKRFMRMRMQLFKRVMKHHVTLE</sequence>
<dbReference type="GO" id="GO:0004104">
    <property type="term" value="F:cholinesterase activity"/>
    <property type="evidence" value="ECO:0007669"/>
    <property type="project" value="InterPro"/>
</dbReference>
<proteinExistence type="inferred from homology"/>
<dbReference type="RefSeq" id="WP_126356482.1">
    <property type="nucleotide sequence ID" value="NZ_LR134201.1"/>
</dbReference>
<dbReference type="PRINTS" id="PR00878">
    <property type="entry name" value="CHOLNESTRASE"/>
</dbReference>
<feature type="domain" description="Carboxylesterase type B" evidence="5">
    <location>
        <begin position="351"/>
        <end position="473"/>
    </location>
</feature>
<dbReference type="OrthoDB" id="9775851at2"/>
<evidence type="ECO:0000313" key="7">
    <source>
        <dbReference type="Proteomes" id="UP000274122"/>
    </source>
</evidence>
<keyword evidence="7" id="KW-1185">Reference proteome</keyword>
<dbReference type="InterPro" id="IPR002018">
    <property type="entry name" value="CarbesteraseB"/>
</dbReference>
<dbReference type="InterPro" id="IPR000997">
    <property type="entry name" value="Cholinesterase"/>
</dbReference>
<name>A0A3S4JC10_9ENTR</name>
<dbReference type="Pfam" id="PF00135">
    <property type="entry name" value="COesterase"/>
    <property type="match status" value="2"/>
</dbReference>
<dbReference type="SUPFAM" id="SSF53474">
    <property type="entry name" value="alpha/beta-Hydrolases"/>
    <property type="match status" value="1"/>
</dbReference>
<organism evidence="6 7">
    <name type="scientific">Cedecea lapagei</name>
    <dbReference type="NCBI Taxonomy" id="158823"/>
    <lineage>
        <taxon>Bacteria</taxon>
        <taxon>Pseudomonadati</taxon>
        <taxon>Pseudomonadota</taxon>
        <taxon>Gammaproteobacteria</taxon>
        <taxon>Enterobacterales</taxon>
        <taxon>Enterobacteriaceae</taxon>
        <taxon>Cedecea</taxon>
    </lineage>
</organism>
<dbReference type="EC" id="3.1.1.-" evidence="4"/>
<evidence type="ECO:0000256" key="3">
    <source>
        <dbReference type="PIRSR" id="PIRSR600997-1"/>
    </source>
</evidence>
<feature type="active site" description="Acyl-ester intermediate" evidence="3">
    <location>
        <position position="193"/>
    </location>
</feature>
<dbReference type="Proteomes" id="UP000274122">
    <property type="component" value="Chromosome"/>
</dbReference>
<dbReference type="KEGG" id="clap:NCTC11466_02518"/>
<dbReference type="InterPro" id="IPR019826">
    <property type="entry name" value="Carboxylesterase_B_AS"/>
</dbReference>
<evidence type="ECO:0000256" key="2">
    <source>
        <dbReference type="ARBA" id="ARBA00022801"/>
    </source>
</evidence>
<dbReference type="AlphaFoldDB" id="A0A3S4JC10"/>
<feature type="active site" description="Charge relay system" evidence="3">
    <location>
        <position position="398"/>
    </location>
</feature>
<evidence type="ECO:0000259" key="5">
    <source>
        <dbReference type="Pfam" id="PF00135"/>
    </source>
</evidence>
<dbReference type="InterPro" id="IPR029058">
    <property type="entry name" value="AB_hydrolase_fold"/>
</dbReference>
<feature type="domain" description="Carboxylesterase type B" evidence="5">
    <location>
        <begin position="3"/>
        <end position="319"/>
    </location>
</feature>
<evidence type="ECO:0000256" key="4">
    <source>
        <dbReference type="RuleBase" id="RU361235"/>
    </source>
</evidence>